<dbReference type="InterPro" id="IPR000210">
    <property type="entry name" value="BTB/POZ_dom"/>
</dbReference>
<feature type="region of interest" description="Disordered" evidence="1">
    <location>
        <begin position="1"/>
        <end position="20"/>
    </location>
</feature>
<feature type="compositionally biased region" description="Polar residues" evidence="1">
    <location>
        <begin position="1"/>
        <end position="10"/>
    </location>
</feature>
<evidence type="ECO:0000313" key="4">
    <source>
        <dbReference type="Proteomes" id="UP000294933"/>
    </source>
</evidence>
<dbReference type="Proteomes" id="UP000294933">
    <property type="component" value="Unassembled WGS sequence"/>
</dbReference>
<dbReference type="EMBL" id="ML170218">
    <property type="protein sequence ID" value="TDL17684.1"/>
    <property type="molecule type" value="Genomic_DNA"/>
</dbReference>
<accession>A0A4Y7PQN5</accession>
<reference evidence="3 4" key="1">
    <citation type="submission" date="2018-06" db="EMBL/GenBank/DDBJ databases">
        <title>A transcriptomic atlas of mushroom development highlights an independent origin of complex multicellularity.</title>
        <authorList>
            <consortium name="DOE Joint Genome Institute"/>
            <person name="Krizsan K."/>
            <person name="Almasi E."/>
            <person name="Merenyi Z."/>
            <person name="Sahu N."/>
            <person name="Viragh M."/>
            <person name="Koszo T."/>
            <person name="Mondo S."/>
            <person name="Kiss B."/>
            <person name="Balint B."/>
            <person name="Kues U."/>
            <person name="Barry K."/>
            <person name="Hegedus J.C."/>
            <person name="Henrissat B."/>
            <person name="Johnson J."/>
            <person name="Lipzen A."/>
            <person name="Ohm R."/>
            <person name="Nagy I."/>
            <person name="Pangilinan J."/>
            <person name="Yan J."/>
            <person name="Xiong Y."/>
            <person name="Grigoriev I.V."/>
            <person name="Hibbett D.S."/>
            <person name="Nagy L.G."/>
        </authorList>
    </citation>
    <scope>NUCLEOTIDE SEQUENCE [LARGE SCALE GENOMIC DNA]</scope>
    <source>
        <strain evidence="3 4">SZMC22713</strain>
    </source>
</reference>
<evidence type="ECO:0000256" key="1">
    <source>
        <dbReference type="SAM" id="MobiDB-lite"/>
    </source>
</evidence>
<dbReference type="OrthoDB" id="3218112at2759"/>
<feature type="domain" description="BTB" evidence="2">
    <location>
        <begin position="28"/>
        <end position="102"/>
    </location>
</feature>
<name>A0A4Y7PQN5_9AGAM</name>
<dbReference type="Gene3D" id="3.30.710.10">
    <property type="entry name" value="Potassium Channel Kv1.1, Chain A"/>
    <property type="match status" value="1"/>
</dbReference>
<dbReference type="AlphaFoldDB" id="A0A4Y7PQN5"/>
<dbReference type="SUPFAM" id="SSF54695">
    <property type="entry name" value="POZ domain"/>
    <property type="match status" value="1"/>
</dbReference>
<dbReference type="PROSITE" id="PS50097">
    <property type="entry name" value="BTB"/>
    <property type="match status" value="1"/>
</dbReference>
<evidence type="ECO:0000259" key="2">
    <source>
        <dbReference type="PROSITE" id="PS50097"/>
    </source>
</evidence>
<dbReference type="VEuPathDB" id="FungiDB:BD410DRAFT_794159"/>
<proteinExistence type="predicted"/>
<protein>
    <recommendedName>
        <fullName evidence="2">BTB domain-containing protein</fullName>
    </recommendedName>
</protein>
<sequence>MPQINSTNPATHDAHGETHHPTLYLPTGDVVLSATTARKARLFFRIHIFMLARQSPVFQDMFTFVGQNDLYEDTPHIHMEDNARDLEGLLQVLYDPTVLPYKHHDPNTPVRVLGVLKLATKYQFDTLRERIVNHFQADWPRTLYEWDASEALVEVMDGQVEAGGPYLDDMMPEPGAAIQLARQCDIPQILPAAFYHLSRLSMKQDWDECRNGGEASVYLVSSERTARWYLLSREDFRCLLAGREALHQFVLESPQLRIIEPSQHCLFPANCRHRRVDVWKMLEVDYLKGTDPLGTLRKYCASKYSDKGFKELCAECYQDIRAQLREVRVKLWNRLPEFFSLSEVHNLHS</sequence>
<dbReference type="SMART" id="SM00225">
    <property type="entry name" value="BTB"/>
    <property type="match status" value="1"/>
</dbReference>
<gene>
    <name evidence="3" type="ORF">BD410DRAFT_794159</name>
</gene>
<dbReference type="Pfam" id="PF00651">
    <property type="entry name" value="BTB"/>
    <property type="match status" value="1"/>
</dbReference>
<keyword evidence="4" id="KW-1185">Reference proteome</keyword>
<evidence type="ECO:0000313" key="3">
    <source>
        <dbReference type="EMBL" id="TDL17684.1"/>
    </source>
</evidence>
<dbReference type="STRING" id="50990.A0A4Y7PQN5"/>
<organism evidence="3 4">
    <name type="scientific">Rickenella mellea</name>
    <dbReference type="NCBI Taxonomy" id="50990"/>
    <lineage>
        <taxon>Eukaryota</taxon>
        <taxon>Fungi</taxon>
        <taxon>Dikarya</taxon>
        <taxon>Basidiomycota</taxon>
        <taxon>Agaricomycotina</taxon>
        <taxon>Agaricomycetes</taxon>
        <taxon>Hymenochaetales</taxon>
        <taxon>Rickenellaceae</taxon>
        <taxon>Rickenella</taxon>
    </lineage>
</organism>
<dbReference type="InterPro" id="IPR011333">
    <property type="entry name" value="SKP1/BTB/POZ_sf"/>
</dbReference>